<organism evidence="6 7">
    <name type="scientific">Solibacillus isronensis B3W22</name>
    <dbReference type="NCBI Taxonomy" id="1224748"/>
    <lineage>
        <taxon>Bacteria</taxon>
        <taxon>Bacillati</taxon>
        <taxon>Bacillota</taxon>
        <taxon>Bacilli</taxon>
        <taxon>Bacillales</taxon>
        <taxon>Caryophanaceae</taxon>
        <taxon>Solibacillus</taxon>
    </lineage>
</organism>
<dbReference type="Gene3D" id="3.40.50.300">
    <property type="entry name" value="P-loop containing nucleotide triphosphate hydrolases"/>
    <property type="match status" value="2"/>
</dbReference>
<feature type="domain" description="Rad50/SbcC-type AAA" evidence="5">
    <location>
        <begin position="5"/>
        <end position="237"/>
    </location>
</feature>
<dbReference type="PANTHER" id="PTHR32114:SF2">
    <property type="entry name" value="ABC TRANSPORTER ABCH.3"/>
    <property type="match status" value="1"/>
</dbReference>
<dbReference type="GO" id="GO:0006302">
    <property type="term" value="P:double-strand break repair"/>
    <property type="evidence" value="ECO:0007669"/>
    <property type="project" value="InterPro"/>
</dbReference>
<dbReference type="RefSeq" id="WP_008405469.1">
    <property type="nucleotide sequence ID" value="NZ_AMCK01000006.1"/>
</dbReference>
<dbReference type="InterPro" id="IPR027417">
    <property type="entry name" value="P-loop_NTPase"/>
</dbReference>
<keyword evidence="7" id="KW-1185">Reference proteome</keyword>
<evidence type="ECO:0000259" key="5">
    <source>
        <dbReference type="Pfam" id="PF13476"/>
    </source>
</evidence>
<gene>
    <name evidence="6" type="ORF">B857_01631</name>
</gene>
<dbReference type="PANTHER" id="PTHR32114">
    <property type="entry name" value="ABC TRANSPORTER ABCH.3"/>
    <property type="match status" value="1"/>
</dbReference>
<feature type="coiled-coil region" evidence="4">
    <location>
        <begin position="432"/>
        <end position="473"/>
    </location>
</feature>
<reference evidence="6 7" key="1">
    <citation type="journal article" date="2012" name="J. Bacteriol.">
        <title>Draft Genome Sequence of Bacillus isronensis Strain B3W22, Isolated from the Upper Atmosphere.</title>
        <authorList>
            <person name="Shivaji S."/>
            <person name="Ara S."/>
            <person name="Singh S.K."/>
            <person name="Bandi S."/>
            <person name="Singh A."/>
            <person name="Pinnaka A.K."/>
        </authorList>
    </citation>
    <scope>NUCLEOTIDE SEQUENCE [LARGE SCALE GENOMIC DNA]</scope>
    <source>
        <strain evidence="6 7">B3W22</strain>
    </source>
</reference>
<evidence type="ECO:0000256" key="1">
    <source>
        <dbReference type="ARBA" id="ARBA00006930"/>
    </source>
</evidence>
<proteinExistence type="inferred from homology"/>
<sequence>MYIKKIALVNIGAYKGYNNFNFETENGRNVLLIGGENGAGKTTLLNAIKLGLFGSYGFGYKTENNEYFKHVDSILNNNAKRDPSSDYSITIQFSIVDNYKNFDYELKREWKITANSLKEQVYLTENKSFLNEQEIELFNSKLREIMPPQLLEFCLFDGEEIARIVTQNTLSQYIKKLSKVVFNLDLFETLELDLDGYSKQHILQNKIDSIEKDLFDANNLEKDLRSQIATTNRAIEYKATELKNVNDTYLEIKNTFEKYGGLVKQEREEILKQIANIESERKHRSEKIKQFVSTLLPFFLMPKLIINTREQIKKEESMQLSQQLDEKLSKDVLFDLLAKMEIESSEEKAETIKSSLIALIKPHDSNEMVHGSSFAESVKVEQIYNIIKKDMPQEYLALLKQNQDDLKILRQLRDKVNVHDSTDEFSIIIQQMDEHNVQIIKLEQELEAEENILNSLKGELSILLQKIDKIKSQLHGFNKASGSLLEAQKIITLSRRYRKIQIQLKLRDVQIEATKNLKMMLRKHDYISLIQIDPETYDVILLDAHQNPLEKRTLSAGEKQILLLSIIWAIFKCSGRQVPFIFDTLLGRLDKTHKASVLKTFIPNFGRQAIILATDSEIDEEHYNILSPAIVREYTLNFDPIRQQTNIKKDYFTFTK</sequence>
<comment type="caution">
    <text evidence="6">The sequence shown here is derived from an EMBL/GenBank/DDBJ whole genome shotgun (WGS) entry which is preliminary data.</text>
</comment>
<dbReference type="Proteomes" id="UP000004738">
    <property type="component" value="Unassembled WGS sequence"/>
</dbReference>
<evidence type="ECO:0000313" key="6">
    <source>
        <dbReference type="EMBL" id="EKB45680.1"/>
    </source>
</evidence>
<dbReference type="InterPro" id="IPR017599">
    <property type="entry name" value="DNA_S_DndD"/>
</dbReference>
<comment type="subunit">
    <text evidence="2">Heterodimer of SbcC and SbcD.</text>
</comment>
<dbReference type="EMBL" id="AMCK01000006">
    <property type="protein sequence ID" value="EKB45680.1"/>
    <property type="molecule type" value="Genomic_DNA"/>
</dbReference>
<dbReference type="NCBIfam" id="TIGR03185">
    <property type="entry name" value="DNA_S_dndD"/>
    <property type="match status" value="1"/>
</dbReference>
<protein>
    <recommendedName>
        <fullName evidence="3">Nuclease SbcCD subunit C</fullName>
    </recommendedName>
</protein>
<dbReference type="AlphaFoldDB" id="K1KNI8"/>
<dbReference type="GO" id="GO:0016887">
    <property type="term" value="F:ATP hydrolysis activity"/>
    <property type="evidence" value="ECO:0007669"/>
    <property type="project" value="InterPro"/>
</dbReference>
<dbReference type="InterPro" id="IPR038729">
    <property type="entry name" value="Rad50/SbcC_AAA"/>
</dbReference>
<dbReference type="SUPFAM" id="SSF52540">
    <property type="entry name" value="P-loop containing nucleoside triphosphate hydrolases"/>
    <property type="match status" value="1"/>
</dbReference>
<evidence type="ECO:0000313" key="7">
    <source>
        <dbReference type="Proteomes" id="UP000004738"/>
    </source>
</evidence>
<evidence type="ECO:0000256" key="3">
    <source>
        <dbReference type="ARBA" id="ARBA00013368"/>
    </source>
</evidence>
<evidence type="ECO:0000256" key="2">
    <source>
        <dbReference type="ARBA" id="ARBA00011322"/>
    </source>
</evidence>
<accession>K1KNI8</accession>
<dbReference type="Pfam" id="PF13476">
    <property type="entry name" value="AAA_23"/>
    <property type="match status" value="1"/>
</dbReference>
<name>K1KNI8_9BACL</name>
<keyword evidence="4" id="KW-0175">Coiled coil</keyword>
<dbReference type="PATRIC" id="fig|1224748.3.peg.1623"/>
<evidence type="ECO:0000256" key="4">
    <source>
        <dbReference type="SAM" id="Coils"/>
    </source>
</evidence>
<comment type="similarity">
    <text evidence="1">Belongs to the SMC family. SbcC subfamily.</text>
</comment>